<gene>
    <name evidence="2" type="ORF">MVEN_00074600</name>
</gene>
<proteinExistence type="predicted"/>
<reference evidence="2" key="1">
    <citation type="submission" date="2020-05" db="EMBL/GenBank/DDBJ databases">
        <title>Mycena genomes resolve the evolution of fungal bioluminescence.</title>
        <authorList>
            <person name="Tsai I.J."/>
        </authorList>
    </citation>
    <scope>NUCLEOTIDE SEQUENCE</scope>
    <source>
        <strain evidence="2">CCC161011</strain>
    </source>
</reference>
<evidence type="ECO:0000256" key="1">
    <source>
        <dbReference type="SAM" id="MobiDB-lite"/>
    </source>
</evidence>
<organism evidence="2 3">
    <name type="scientific">Mycena venus</name>
    <dbReference type="NCBI Taxonomy" id="2733690"/>
    <lineage>
        <taxon>Eukaryota</taxon>
        <taxon>Fungi</taxon>
        <taxon>Dikarya</taxon>
        <taxon>Basidiomycota</taxon>
        <taxon>Agaricomycotina</taxon>
        <taxon>Agaricomycetes</taxon>
        <taxon>Agaricomycetidae</taxon>
        <taxon>Agaricales</taxon>
        <taxon>Marasmiineae</taxon>
        <taxon>Mycenaceae</taxon>
        <taxon>Mycena</taxon>
    </lineage>
</organism>
<sequence>MGRGHPPAAPQQSGLLFSSLGARDSLLAHHRHLDSLLDSALATLTLIHESESTTDSPIPYSPHLLGVFYLLSCQMTTQTTTTTVPASFPTPAATQLDSPPAPAPATYADVSQSPAAPETNMAKSPAIADSPACQPPTQKHAHVIIRLEKLREQSHLPPLKSRPGAAALYGAITTALRLLFSNMAHEKLFPSRREMDKESKYRSTHGGGHCQVFSWPQ</sequence>
<name>A0A8H6ZAH7_9AGAR</name>
<accession>A0A8H6ZAH7</accession>
<protein>
    <submittedName>
        <fullName evidence="2">Uncharacterized protein</fullName>
    </submittedName>
</protein>
<evidence type="ECO:0000313" key="2">
    <source>
        <dbReference type="EMBL" id="KAF7372155.1"/>
    </source>
</evidence>
<keyword evidence="3" id="KW-1185">Reference proteome</keyword>
<dbReference type="Proteomes" id="UP000620124">
    <property type="component" value="Unassembled WGS sequence"/>
</dbReference>
<dbReference type="AlphaFoldDB" id="A0A8H6ZAH7"/>
<evidence type="ECO:0000313" key="3">
    <source>
        <dbReference type="Proteomes" id="UP000620124"/>
    </source>
</evidence>
<feature type="compositionally biased region" description="Low complexity" evidence="1">
    <location>
        <begin position="84"/>
        <end position="94"/>
    </location>
</feature>
<dbReference type="EMBL" id="JACAZI010000001">
    <property type="protein sequence ID" value="KAF7372155.1"/>
    <property type="molecule type" value="Genomic_DNA"/>
</dbReference>
<feature type="region of interest" description="Disordered" evidence="1">
    <location>
        <begin position="84"/>
        <end position="135"/>
    </location>
</feature>
<comment type="caution">
    <text evidence="2">The sequence shown here is derived from an EMBL/GenBank/DDBJ whole genome shotgun (WGS) entry which is preliminary data.</text>
</comment>